<dbReference type="Pfam" id="PF00126">
    <property type="entry name" value="HTH_1"/>
    <property type="match status" value="1"/>
</dbReference>
<dbReference type="FunFam" id="1.10.10.10:FF:000001">
    <property type="entry name" value="LysR family transcriptional regulator"/>
    <property type="match status" value="1"/>
</dbReference>
<dbReference type="GO" id="GO:0043565">
    <property type="term" value="F:sequence-specific DNA binding"/>
    <property type="evidence" value="ECO:0007669"/>
    <property type="project" value="TreeGrafter"/>
</dbReference>
<dbReference type="InterPro" id="IPR000847">
    <property type="entry name" value="LysR_HTH_N"/>
</dbReference>
<comment type="similarity">
    <text evidence="1">Belongs to the LysR transcriptional regulatory family.</text>
</comment>
<proteinExistence type="inferred from homology"/>
<evidence type="ECO:0000256" key="1">
    <source>
        <dbReference type="ARBA" id="ARBA00009437"/>
    </source>
</evidence>
<evidence type="ECO:0000256" key="2">
    <source>
        <dbReference type="ARBA" id="ARBA00023015"/>
    </source>
</evidence>
<keyword evidence="3" id="KW-0238">DNA-binding</keyword>
<dbReference type="SUPFAM" id="SSF46785">
    <property type="entry name" value="Winged helix' DNA-binding domain"/>
    <property type="match status" value="1"/>
</dbReference>
<dbReference type="InterPro" id="IPR036390">
    <property type="entry name" value="WH_DNA-bd_sf"/>
</dbReference>
<reference evidence="6 7" key="1">
    <citation type="submission" date="2019-09" db="EMBL/GenBank/DDBJ databases">
        <title>Parvibaculum sedimenti sp. nov., isolated from sediment.</title>
        <authorList>
            <person name="Wang Y."/>
        </authorList>
    </citation>
    <scope>NUCLEOTIDE SEQUENCE [LARGE SCALE GENOMIC DNA]</scope>
    <source>
        <strain evidence="6 7">HXT-9</strain>
    </source>
</reference>
<organism evidence="6 7">
    <name type="scientific">Parvibaculum sedimenti</name>
    <dbReference type="NCBI Taxonomy" id="2608632"/>
    <lineage>
        <taxon>Bacteria</taxon>
        <taxon>Pseudomonadati</taxon>
        <taxon>Pseudomonadota</taxon>
        <taxon>Alphaproteobacteria</taxon>
        <taxon>Hyphomicrobiales</taxon>
        <taxon>Parvibaculaceae</taxon>
        <taxon>Parvibaculum</taxon>
    </lineage>
</organism>
<dbReference type="PRINTS" id="PR00039">
    <property type="entry name" value="HTHLYSR"/>
</dbReference>
<dbReference type="SUPFAM" id="SSF53850">
    <property type="entry name" value="Periplasmic binding protein-like II"/>
    <property type="match status" value="1"/>
</dbReference>
<comment type="caution">
    <text evidence="6">The sequence shown here is derived from an EMBL/GenBank/DDBJ whole genome shotgun (WGS) entry which is preliminary data.</text>
</comment>
<evidence type="ECO:0000256" key="4">
    <source>
        <dbReference type="ARBA" id="ARBA00023163"/>
    </source>
</evidence>
<evidence type="ECO:0000259" key="5">
    <source>
        <dbReference type="PROSITE" id="PS50931"/>
    </source>
</evidence>
<dbReference type="Gene3D" id="1.10.10.10">
    <property type="entry name" value="Winged helix-like DNA-binding domain superfamily/Winged helix DNA-binding domain"/>
    <property type="match status" value="1"/>
</dbReference>
<name>A0A6N6VIB1_9HYPH</name>
<dbReference type="PROSITE" id="PS50931">
    <property type="entry name" value="HTH_LYSR"/>
    <property type="match status" value="1"/>
</dbReference>
<sequence length="314" mass="34773">MALDLNAFAAYAKVVELGSFTAAAEALKLSKSMVSRQVSMLEDELGVRLLNRTTRKISVTEAGAVVFERASRIVAEAEEAERDAVCIEGAVRGRLRINAPMTFGIRELGPVLPKFLARYPELVVDLELNDRRIDLMEEGFDVSLRISALLDSSLIARQLAPVRRFIVGTPEYFKTHGVPKHPRDLADHSFILYTQVQRPELLEMQDAAGKRLQVELKGSLLCNNADAASAVLMAGQALSLSPDFICYERLRSGELISVCDDWQFSPLTLHVIYPHTRHLSAKVRAFVDFAVEEFGPGKAPWIGPLDQAAKKGRK</sequence>
<dbReference type="PANTHER" id="PTHR30537:SF5">
    <property type="entry name" value="HTH-TYPE TRANSCRIPTIONAL ACTIVATOR TTDR-RELATED"/>
    <property type="match status" value="1"/>
</dbReference>
<evidence type="ECO:0000313" key="6">
    <source>
        <dbReference type="EMBL" id="KAB7739486.1"/>
    </source>
</evidence>
<dbReference type="CDD" id="cd08422">
    <property type="entry name" value="PBP2_CrgA_like"/>
    <property type="match status" value="1"/>
</dbReference>
<dbReference type="GO" id="GO:0006351">
    <property type="term" value="P:DNA-templated transcription"/>
    <property type="evidence" value="ECO:0007669"/>
    <property type="project" value="TreeGrafter"/>
</dbReference>
<dbReference type="Proteomes" id="UP000468901">
    <property type="component" value="Unassembled WGS sequence"/>
</dbReference>
<accession>A0A6N6VIB1</accession>
<dbReference type="Gene3D" id="3.40.190.290">
    <property type="match status" value="1"/>
</dbReference>
<gene>
    <name evidence="6" type="ORF">F2P47_12265</name>
</gene>
<dbReference type="PANTHER" id="PTHR30537">
    <property type="entry name" value="HTH-TYPE TRANSCRIPTIONAL REGULATOR"/>
    <property type="match status" value="1"/>
</dbReference>
<dbReference type="GO" id="GO:0003700">
    <property type="term" value="F:DNA-binding transcription factor activity"/>
    <property type="evidence" value="ECO:0007669"/>
    <property type="project" value="InterPro"/>
</dbReference>
<dbReference type="InterPro" id="IPR058163">
    <property type="entry name" value="LysR-type_TF_proteobact-type"/>
</dbReference>
<evidence type="ECO:0000256" key="3">
    <source>
        <dbReference type="ARBA" id="ARBA00023125"/>
    </source>
</evidence>
<dbReference type="EMBL" id="WESC01000010">
    <property type="protein sequence ID" value="KAB7739486.1"/>
    <property type="molecule type" value="Genomic_DNA"/>
</dbReference>
<keyword evidence="4" id="KW-0804">Transcription</keyword>
<keyword evidence="7" id="KW-1185">Reference proteome</keyword>
<dbReference type="InterPro" id="IPR036388">
    <property type="entry name" value="WH-like_DNA-bd_sf"/>
</dbReference>
<dbReference type="RefSeq" id="WP_152216658.1">
    <property type="nucleotide sequence ID" value="NZ_WESC01000010.1"/>
</dbReference>
<protein>
    <submittedName>
        <fullName evidence="6">LysR family transcriptional regulator</fullName>
    </submittedName>
</protein>
<feature type="domain" description="HTH lysR-type" evidence="5">
    <location>
        <begin position="3"/>
        <end position="60"/>
    </location>
</feature>
<dbReference type="AlphaFoldDB" id="A0A6N6VIB1"/>
<dbReference type="Pfam" id="PF03466">
    <property type="entry name" value="LysR_substrate"/>
    <property type="match status" value="1"/>
</dbReference>
<evidence type="ECO:0000313" key="7">
    <source>
        <dbReference type="Proteomes" id="UP000468901"/>
    </source>
</evidence>
<dbReference type="InterPro" id="IPR005119">
    <property type="entry name" value="LysR_subst-bd"/>
</dbReference>
<keyword evidence="2" id="KW-0805">Transcription regulation</keyword>